<dbReference type="EMBL" id="CAADFI010000570">
    <property type="protein sequence ID" value="VFK05335.1"/>
    <property type="molecule type" value="Genomic_DNA"/>
</dbReference>
<organism evidence="2">
    <name type="scientific">Candidatus Kentrum eta</name>
    <dbReference type="NCBI Taxonomy" id="2126337"/>
    <lineage>
        <taxon>Bacteria</taxon>
        <taxon>Pseudomonadati</taxon>
        <taxon>Pseudomonadota</taxon>
        <taxon>Gammaproteobacteria</taxon>
        <taxon>Candidatus Kentrum</taxon>
    </lineage>
</organism>
<evidence type="ECO:0000313" key="1">
    <source>
        <dbReference type="EMBL" id="VFK05335.1"/>
    </source>
</evidence>
<gene>
    <name evidence="2" type="ORF">BECKH772A_GA0070896_106032</name>
    <name evidence="1" type="ORF">BECKH772B_GA0070898_105702</name>
    <name evidence="3" type="ORF">BECKH772C_GA0070978_105722</name>
</gene>
<dbReference type="EMBL" id="CAADFJ010000572">
    <property type="protein sequence ID" value="VFK09035.1"/>
    <property type="molecule type" value="Genomic_DNA"/>
</dbReference>
<reference evidence="2" key="1">
    <citation type="submission" date="2019-02" db="EMBL/GenBank/DDBJ databases">
        <authorList>
            <person name="Gruber-Vodicka R. H."/>
            <person name="Seah K. B. B."/>
        </authorList>
    </citation>
    <scope>NUCLEOTIDE SEQUENCE</scope>
    <source>
        <strain evidence="3">BECK_SA2B12</strain>
        <strain evidence="2">BECK_SA2B15</strain>
        <strain evidence="1">BECK_SA2B20</strain>
    </source>
</reference>
<evidence type="ECO:0000313" key="3">
    <source>
        <dbReference type="EMBL" id="VFK09035.1"/>
    </source>
</evidence>
<accession>A0A450VMN1</accession>
<evidence type="ECO:0000313" key="2">
    <source>
        <dbReference type="EMBL" id="VFK05960.1"/>
    </source>
</evidence>
<protein>
    <submittedName>
        <fullName evidence="2">Uncharacterized protein</fullName>
    </submittedName>
</protein>
<proteinExistence type="predicted"/>
<dbReference type="EMBL" id="CAADFG010000603">
    <property type="protein sequence ID" value="VFK05960.1"/>
    <property type="molecule type" value="Genomic_DNA"/>
</dbReference>
<dbReference type="AlphaFoldDB" id="A0A450VMN1"/>
<sequence>MQSHQKAGYMDAIPSFMLRSISSLHSGGGPYMEEMREFMNSKGFADVVRDLTCEKCTNFTTTEQQEV</sequence>
<name>A0A450VMN1_9GAMM</name>